<evidence type="ECO:0000256" key="5">
    <source>
        <dbReference type="ARBA" id="ARBA00023054"/>
    </source>
</evidence>
<protein>
    <submittedName>
        <fullName evidence="8">Uncharacterized protein</fullName>
    </submittedName>
</protein>
<dbReference type="Gene3D" id="3.30.160.60">
    <property type="entry name" value="Classic Zinc Finger"/>
    <property type="match status" value="1"/>
</dbReference>
<feature type="compositionally biased region" description="Acidic residues" evidence="7">
    <location>
        <begin position="149"/>
        <end position="158"/>
    </location>
</feature>
<dbReference type="PANTHER" id="PTHR13278">
    <property type="entry name" value="ZINC FINGER PROTEIN 830"/>
    <property type="match status" value="1"/>
</dbReference>
<dbReference type="STRING" id="1077348.A0A2G8S7X9"/>
<feature type="compositionally biased region" description="Basic and acidic residues" evidence="7">
    <location>
        <begin position="237"/>
        <end position="257"/>
    </location>
</feature>
<feature type="compositionally biased region" description="Acidic residues" evidence="7">
    <location>
        <begin position="86"/>
        <end position="96"/>
    </location>
</feature>
<dbReference type="Proteomes" id="UP000230002">
    <property type="component" value="Unassembled WGS sequence"/>
</dbReference>
<evidence type="ECO:0000313" key="9">
    <source>
        <dbReference type="Proteomes" id="UP000230002"/>
    </source>
</evidence>
<evidence type="ECO:0000313" key="8">
    <source>
        <dbReference type="EMBL" id="PIL29883.1"/>
    </source>
</evidence>
<dbReference type="GO" id="GO:0005681">
    <property type="term" value="C:spliceosomal complex"/>
    <property type="evidence" value="ECO:0007669"/>
    <property type="project" value="InterPro"/>
</dbReference>
<feature type="region of interest" description="Disordered" evidence="7">
    <location>
        <begin position="216"/>
        <end position="269"/>
    </location>
</feature>
<feature type="compositionally biased region" description="Basic and acidic residues" evidence="7">
    <location>
        <begin position="60"/>
        <end position="85"/>
    </location>
</feature>
<keyword evidence="5" id="KW-0175">Coiled coil</keyword>
<dbReference type="OrthoDB" id="77607at2759"/>
<dbReference type="GO" id="GO:0033260">
    <property type="term" value="P:nuclear DNA replication"/>
    <property type="evidence" value="ECO:0007669"/>
    <property type="project" value="TreeGrafter"/>
</dbReference>
<accession>A0A2G8S7X9</accession>
<dbReference type="AlphaFoldDB" id="A0A2G8S7X9"/>
<gene>
    <name evidence="8" type="ORF">GSI_08092</name>
</gene>
<feature type="compositionally biased region" description="Acidic residues" evidence="7">
    <location>
        <begin position="227"/>
        <end position="236"/>
    </location>
</feature>
<dbReference type="GO" id="GO:0033314">
    <property type="term" value="P:mitotic DNA replication checkpoint signaling"/>
    <property type="evidence" value="ECO:0007669"/>
    <property type="project" value="TreeGrafter"/>
</dbReference>
<dbReference type="PANTHER" id="PTHR13278:SF0">
    <property type="entry name" value="ZINC FINGER PROTEIN 830"/>
    <property type="match status" value="1"/>
</dbReference>
<comment type="caution">
    <text evidence="8">The sequence shown here is derived from an EMBL/GenBank/DDBJ whole genome shotgun (WGS) entry which is preliminary data.</text>
</comment>
<comment type="subcellular location">
    <subcellularLocation>
        <location evidence="1">Nucleus</location>
    </subcellularLocation>
</comment>
<evidence type="ECO:0000256" key="7">
    <source>
        <dbReference type="SAM" id="MobiDB-lite"/>
    </source>
</evidence>
<dbReference type="EMBL" id="AYKW01000018">
    <property type="protein sequence ID" value="PIL29883.1"/>
    <property type="molecule type" value="Genomic_DNA"/>
</dbReference>
<dbReference type="InterPro" id="IPR040050">
    <property type="entry name" value="ZNF830-like"/>
</dbReference>
<feature type="region of interest" description="Disordered" evidence="7">
    <location>
        <begin position="50"/>
        <end position="179"/>
    </location>
</feature>
<evidence type="ECO:0000256" key="1">
    <source>
        <dbReference type="ARBA" id="ARBA00004123"/>
    </source>
</evidence>
<organism evidence="8 9">
    <name type="scientific">Ganoderma sinense ZZ0214-1</name>
    <dbReference type="NCBI Taxonomy" id="1077348"/>
    <lineage>
        <taxon>Eukaryota</taxon>
        <taxon>Fungi</taxon>
        <taxon>Dikarya</taxon>
        <taxon>Basidiomycota</taxon>
        <taxon>Agaricomycotina</taxon>
        <taxon>Agaricomycetes</taxon>
        <taxon>Polyporales</taxon>
        <taxon>Polyporaceae</taxon>
        <taxon>Ganoderma</taxon>
    </lineage>
</organism>
<dbReference type="SUPFAM" id="SSF57667">
    <property type="entry name" value="beta-beta-alpha zinc fingers"/>
    <property type="match status" value="1"/>
</dbReference>
<keyword evidence="9" id="KW-1185">Reference proteome</keyword>
<sequence length="295" mass="32874">MSDARALLRAKRQEVRINHPLATYTSSGQLRCIACEANVKHASSWEGHIGSKAHRTSAARLREERAKAAQREEEELESLKRKAMEIDEAEEDEVDEDVHMSGSDTKKRRIESEEPSTPIPTSTQAGRAKRAALPANFFSDPSMAPPPREDEDEDDEQGETGQTATVAQGVAAGPTDGLDLEWQQFQQSVINAPDYQETYDRATVMAEPVLAAEVPQGFPSAGQDGNVAEEPEELDEEAQRRKKEQEERELIMDRLMEEEQAQEEADARVSVMRNKFEALKKKREAARAAKKGKSS</sequence>
<evidence type="ECO:0000256" key="2">
    <source>
        <dbReference type="ARBA" id="ARBA00022723"/>
    </source>
</evidence>
<evidence type="ECO:0000256" key="6">
    <source>
        <dbReference type="ARBA" id="ARBA00023242"/>
    </source>
</evidence>
<keyword evidence="3" id="KW-0863">Zinc-finger</keyword>
<proteinExistence type="predicted"/>
<evidence type="ECO:0000256" key="3">
    <source>
        <dbReference type="ARBA" id="ARBA00022771"/>
    </source>
</evidence>
<keyword evidence="2" id="KW-0479">Metal-binding</keyword>
<dbReference type="GO" id="GO:0003676">
    <property type="term" value="F:nucleic acid binding"/>
    <property type="evidence" value="ECO:0007669"/>
    <property type="project" value="InterPro"/>
</dbReference>
<dbReference type="GO" id="GO:0008270">
    <property type="term" value="F:zinc ion binding"/>
    <property type="evidence" value="ECO:0007669"/>
    <property type="project" value="UniProtKB-KW"/>
</dbReference>
<dbReference type="InterPro" id="IPR036236">
    <property type="entry name" value="Znf_C2H2_sf"/>
</dbReference>
<name>A0A2G8S7X9_9APHY</name>
<evidence type="ECO:0000256" key="4">
    <source>
        <dbReference type="ARBA" id="ARBA00022833"/>
    </source>
</evidence>
<keyword evidence="6" id="KW-0539">Nucleus</keyword>
<dbReference type="GO" id="GO:0044773">
    <property type="term" value="P:mitotic DNA damage checkpoint signaling"/>
    <property type="evidence" value="ECO:0007669"/>
    <property type="project" value="TreeGrafter"/>
</dbReference>
<keyword evidence="4" id="KW-0862">Zinc</keyword>
<reference evidence="8 9" key="1">
    <citation type="journal article" date="2015" name="Sci. Rep.">
        <title>Chromosome-level genome map provides insights into diverse defense mechanisms in the medicinal fungus Ganoderma sinense.</title>
        <authorList>
            <person name="Zhu Y."/>
            <person name="Xu J."/>
            <person name="Sun C."/>
            <person name="Zhou S."/>
            <person name="Xu H."/>
            <person name="Nelson D.R."/>
            <person name="Qian J."/>
            <person name="Song J."/>
            <person name="Luo H."/>
            <person name="Xiang L."/>
            <person name="Li Y."/>
            <person name="Xu Z."/>
            <person name="Ji A."/>
            <person name="Wang L."/>
            <person name="Lu S."/>
            <person name="Hayward A."/>
            <person name="Sun W."/>
            <person name="Li X."/>
            <person name="Schwartz D.C."/>
            <person name="Wang Y."/>
            <person name="Chen S."/>
        </authorList>
    </citation>
    <scope>NUCLEOTIDE SEQUENCE [LARGE SCALE GENOMIC DNA]</scope>
    <source>
        <strain evidence="8 9">ZZ0214-1</strain>
    </source>
</reference>